<dbReference type="Proteomes" id="UP001295423">
    <property type="component" value="Unassembled WGS sequence"/>
</dbReference>
<dbReference type="SUPFAM" id="SSF103473">
    <property type="entry name" value="MFS general substrate transporter"/>
    <property type="match status" value="1"/>
</dbReference>
<gene>
    <name evidence="2" type="ORF">CYCCA115_LOCUS2777</name>
</gene>
<reference evidence="2" key="1">
    <citation type="submission" date="2023-08" db="EMBL/GenBank/DDBJ databases">
        <authorList>
            <person name="Audoor S."/>
            <person name="Bilcke G."/>
        </authorList>
    </citation>
    <scope>NUCLEOTIDE SEQUENCE</scope>
</reference>
<sequence length="480" mass="50932">MPRRTSSNNDDTSSWRYISPRMAFLMVSMSLGQLGDGLNIFQGIYLVGIGWNESSVGKALSLMGLTALLVQPFAGDFVDRATIDRRVFLTMASIVTAISASTILMVRHGNTDHVLIYASKILEGISSSFIGPCLAALTLASFGPDRFDEVMASNIYWGHVGSVMAAGLAGLVAYMSFPDIKFCFLIIGASALIAIGFVQSLPQGDPLLGRGFRSAEDSDTVTRIDSLSDSETGDNMEKPPSENTPLVGASILEAVVPDMPEAAAYMDVFLDRNTCILCCTGFFFHFANANVLLVLGELMGQEGGGSDTQSRNAIPLTAGAIIMAQVTMAFATQIGDNYTAKGTGRKVLFMAGLLSLPIRCALIIMFSDAGSAFLLSTQIFDGIGGGLMGLIQPLIIADITFGSGRFNAVNGLIASCFGLGATLSNFLGQMVVERYGHIASLTASFFLSIIPILVFSNMTETYGLRGQSRATDSKTQTLSV</sequence>
<dbReference type="InterPro" id="IPR011701">
    <property type="entry name" value="MFS"/>
</dbReference>
<dbReference type="AlphaFoldDB" id="A0AAD2CIA7"/>
<proteinExistence type="predicted"/>
<name>A0AAD2CIA7_9STRA</name>
<keyword evidence="3" id="KW-1185">Reference proteome</keyword>
<dbReference type="InterPro" id="IPR036259">
    <property type="entry name" value="MFS_trans_sf"/>
</dbReference>
<feature type="transmembrane region" description="Helical" evidence="1">
    <location>
        <begin position="155"/>
        <end position="176"/>
    </location>
</feature>
<feature type="transmembrane region" description="Helical" evidence="1">
    <location>
        <begin position="347"/>
        <end position="366"/>
    </location>
</feature>
<feature type="transmembrane region" description="Helical" evidence="1">
    <location>
        <begin position="275"/>
        <end position="296"/>
    </location>
</feature>
<dbReference type="Gene3D" id="1.20.1250.20">
    <property type="entry name" value="MFS general substrate transporter like domains"/>
    <property type="match status" value="2"/>
</dbReference>
<feature type="transmembrane region" description="Helical" evidence="1">
    <location>
        <begin position="408"/>
        <end position="428"/>
    </location>
</feature>
<protein>
    <recommendedName>
        <fullName evidence="4">Major facilitator superfamily (MFS) profile domain-containing protein</fullName>
    </recommendedName>
</protein>
<comment type="caution">
    <text evidence="2">The sequence shown here is derived from an EMBL/GenBank/DDBJ whole genome shotgun (WGS) entry which is preliminary data.</text>
</comment>
<keyword evidence="1" id="KW-0472">Membrane</keyword>
<feature type="transmembrane region" description="Helical" evidence="1">
    <location>
        <begin position="182"/>
        <end position="201"/>
    </location>
</feature>
<feature type="transmembrane region" description="Helical" evidence="1">
    <location>
        <begin position="434"/>
        <end position="455"/>
    </location>
</feature>
<organism evidence="2 3">
    <name type="scientific">Cylindrotheca closterium</name>
    <dbReference type="NCBI Taxonomy" id="2856"/>
    <lineage>
        <taxon>Eukaryota</taxon>
        <taxon>Sar</taxon>
        <taxon>Stramenopiles</taxon>
        <taxon>Ochrophyta</taxon>
        <taxon>Bacillariophyta</taxon>
        <taxon>Bacillariophyceae</taxon>
        <taxon>Bacillariophycidae</taxon>
        <taxon>Bacillariales</taxon>
        <taxon>Bacillariaceae</taxon>
        <taxon>Cylindrotheca</taxon>
    </lineage>
</organism>
<accession>A0AAD2CIA7</accession>
<feature type="transmembrane region" description="Helical" evidence="1">
    <location>
        <begin position="125"/>
        <end position="143"/>
    </location>
</feature>
<feature type="transmembrane region" description="Helical" evidence="1">
    <location>
        <begin position="87"/>
        <end position="105"/>
    </location>
</feature>
<keyword evidence="1" id="KW-0812">Transmembrane</keyword>
<evidence type="ECO:0000313" key="3">
    <source>
        <dbReference type="Proteomes" id="UP001295423"/>
    </source>
</evidence>
<dbReference type="PANTHER" id="PTHR23539:SF1">
    <property type="entry name" value="MAJOR FACILITATOR SUPERFAMILY (MFS) PROFILE DOMAIN-CONTAINING PROTEIN"/>
    <property type="match status" value="1"/>
</dbReference>
<dbReference type="GO" id="GO:0022857">
    <property type="term" value="F:transmembrane transporter activity"/>
    <property type="evidence" value="ECO:0007669"/>
    <property type="project" value="InterPro"/>
</dbReference>
<dbReference type="PANTHER" id="PTHR23539">
    <property type="entry name" value="MFS TRANSPORTER"/>
    <property type="match status" value="1"/>
</dbReference>
<dbReference type="Pfam" id="PF07690">
    <property type="entry name" value="MFS_1"/>
    <property type="match status" value="1"/>
</dbReference>
<feature type="transmembrane region" description="Helical" evidence="1">
    <location>
        <begin position="372"/>
        <end position="396"/>
    </location>
</feature>
<keyword evidence="1" id="KW-1133">Transmembrane helix</keyword>
<evidence type="ECO:0008006" key="4">
    <source>
        <dbReference type="Google" id="ProtNLM"/>
    </source>
</evidence>
<dbReference type="EMBL" id="CAKOGP040000224">
    <property type="protein sequence ID" value="CAJ1932320.1"/>
    <property type="molecule type" value="Genomic_DNA"/>
</dbReference>
<evidence type="ECO:0000256" key="1">
    <source>
        <dbReference type="SAM" id="Phobius"/>
    </source>
</evidence>
<feature type="transmembrane region" description="Helical" evidence="1">
    <location>
        <begin position="316"/>
        <end position="335"/>
    </location>
</feature>
<dbReference type="CDD" id="cd06174">
    <property type="entry name" value="MFS"/>
    <property type="match status" value="1"/>
</dbReference>
<evidence type="ECO:0000313" key="2">
    <source>
        <dbReference type="EMBL" id="CAJ1932320.1"/>
    </source>
</evidence>